<gene>
    <name evidence="1" type="ORF">GCM10023336_07920</name>
</gene>
<evidence type="ECO:0000313" key="1">
    <source>
        <dbReference type="EMBL" id="GAA5044938.1"/>
    </source>
</evidence>
<comment type="caution">
    <text evidence="1">The sequence shown here is derived from an EMBL/GenBank/DDBJ whole genome shotgun (WGS) entry which is preliminary data.</text>
</comment>
<name>A0ABP9JWA3_9ACTN</name>
<dbReference type="RefSeq" id="WP_345667024.1">
    <property type="nucleotide sequence ID" value="NZ_BAABKC010000011.1"/>
</dbReference>
<dbReference type="Proteomes" id="UP001500124">
    <property type="component" value="Unassembled WGS sequence"/>
</dbReference>
<proteinExistence type="predicted"/>
<reference evidence="2" key="1">
    <citation type="journal article" date="2019" name="Int. J. Syst. Evol. Microbiol.">
        <title>The Global Catalogue of Microorganisms (GCM) 10K type strain sequencing project: providing services to taxonomists for standard genome sequencing and annotation.</title>
        <authorList>
            <consortium name="The Broad Institute Genomics Platform"/>
            <consortium name="The Broad Institute Genome Sequencing Center for Infectious Disease"/>
            <person name="Wu L."/>
            <person name="Ma J."/>
        </authorList>
    </citation>
    <scope>NUCLEOTIDE SEQUENCE [LARGE SCALE GENOMIC DNA]</scope>
    <source>
        <strain evidence="2">JCM 18410</strain>
    </source>
</reference>
<protein>
    <submittedName>
        <fullName evidence="1">Uncharacterized protein</fullName>
    </submittedName>
</protein>
<accession>A0ABP9JWA3</accession>
<keyword evidence="2" id="KW-1185">Reference proteome</keyword>
<organism evidence="1 2">
    <name type="scientific">Streptomyces similanensis</name>
    <dbReference type="NCBI Taxonomy" id="1274988"/>
    <lineage>
        <taxon>Bacteria</taxon>
        <taxon>Bacillati</taxon>
        <taxon>Actinomycetota</taxon>
        <taxon>Actinomycetes</taxon>
        <taxon>Kitasatosporales</taxon>
        <taxon>Streptomycetaceae</taxon>
        <taxon>Streptomyces</taxon>
    </lineage>
</organism>
<evidence type="ECO:0000313" key="2">
    <source>
        <dbReference type="Proteomes" id="UP001500124"/>
    </source>
</evidence>
<dbReference type="EMBL" id="BAABKC010000011">
    <property type="protein sequence ID" value="GAA5044938.1"/>
    <property type="molecule type" value="Genomic_DNA"/>
</dbReference>
<sequence length="73" mass="8031">MTHDPRGAEAVTPEMAAQIRVWRIDGEYSWRAVAQAASELWGTGRGGNQLYGEALCVAAARVLGENPYQEPWN</sequence>